<dbReference type="STRING" id="489703.SAMN04488038_11848"/>
<dbReference type="Pfam" id="PF22691">
    <property type="entry name" value="Thiolase_C_1"/>
    <property type="match status" value="1"/>
</dbReference>
<dbReference type="Proteomes" id="UP000199233">
    <property type="component" value="Unassembled WGS sequence"/>
</dbReference>
<accession>A0A1H9M2A0</accession>
<protein>
    <submittedName>
        <fullName evidence="2">Acetyl-CoA acetyltransferase</fullName>
    </submittedName>
</protein>
<evidence type="ECO:0000313" key="2">
    <source>
        <dbReference type="EMBL" id="SER17806.1"/>
    </source>
</evidence>
<feature type="domain" description="Thiolase C-terminal" evidence="1">
    <location>
        <begin position="264"/>
        <end position="377"/>
    </location>
</feature>
<sequence length="391" mass="42255">MARQFTEAAIAGIGHTEFSKASGRSELQLAAECAKAACDDAGVSPHDIDGMITFTIDNSDEVNLARCLGVKDLAYTTRIPGGGAAAAATLYQAMAMVNAGLCNNVLIWRAMNERSQYRFGQNPQQQQMQYQSGNGTGSLLWCVPYGAMTPASWGALQAAAYMHQYGVTNRDLGYISVQQRAYAANNPHAWFYGKPITLEDHQNSKWIQEPWLRLLDCCQESDGGVAILVTSLARARDLKQKPVRLVGAAQSIPYNVEVISNYYHADLTVMPEARGVAKRLWAQTGLSPADMQAAMIYDAFSPHVLLQLEAFGFCKPGEAKDFVKSGGMSLDGALPTNTNGGLSGEAYIHGMNSMIEGVRQIRGTSHNQVKRRKVEHVLLSSGMAGAVLAAD</sequence>
<organism evidence="2 3">
    <name type="scientific">Solimonas aquatica</name>
    <dbReference type="NCBI Taxonomy" id="489703"/>
    <lineage>
        <taxon>Bacteria</taxon>
        <taxon>Pseudomonadati</taxon>
        <taxon>Pseudomonadota</taxon>
        <taxon>Gammaproteobacteria</taxon>
        <taxon>Nevskiales</taxon>
        <taxon>Nevskiaceae</taxon>
        <taxon>Solimonas</taxon>
    </lineage>
</organism>
<gene>
    <name evidence="2" type="ORF">SAMN04488038_11848</name>
</gene>
<dbReference type="RefSeq" id="WP_093289454.1">
    <property type="nucleotide sequence ID" value="NZ_FOFS01000018.1"/>
</dbReference>
<dbReference type="CDD" id="cd00829">
    <property type="entry name" value="SCP-x_thiolase"/>
    <property type="match status" value="1"/>
</dbReference>
<dbReference type="EMBL" id="FOFS01000018">
    <property type="protein sequence ID" value="SER17806.1"/>
    <property type="molecule type" value="Genomic_DNA"/>
</dbReference>
<dbReference type="InterPro" id="IPR002155">
    <property type="entry name" value="Thiolase"/>
</dbReference>
<evidence type="ECO:0000259" key="1">
    <source>
        <dbReference type="Pfam" id="PF22691"/>
    </source>
</evidence>
<keyword evidence="3" id="KW-1185">Reference proteome</keyword>
<dbReference type="PIRSF" id="PIRSF000429">
    <property type="entry name" value="Ac-CoA_Ac_transf"/>
    <property type="match status" value="1"/>
</dbReference>
<dbReference type="InterPro" id="IPR055140">
    <property type="entry name" value="Thiolase_C_2"/>
</dbReference>
<dbReference type="GO" id="GO:0003988">
    <property type="term" value="F:acetyl-CoA C-acyltransferase activity"/>
    <property type="evidence" value="ECO:0007669"/>
    <property type="project" value="UniProtKB-ARBA"/>
</dbReference>
<dbReference type="Gene3D" id="3.40.47.10">
    <property type="match status" value="1"/>
</dbReference>
<reference evidence="2 3" key="1">
    <citation type="submission" date="2016-10" db="EMBL/GenBank/DDBJ databases">
        <authorList>
            <person name="de Groot N.N."/>
        </authorList>
    </citation>
    <scope>NUCLEOTIDE SEQUENCE [LARGE SCALE GENOMIC DNA]</scope>
    <source>
        <strain evidence="2 3">DSM 25927</strain>
    </source>
</reference>
<dbReference type="SUPFAM" id="SSF53901">
    <property type="entry name" value="Thiolase-like"/>
    <property type="match status" value="2"/>
</dbReference>
<evidence type="ECO:0000313" key="3">
    <source>
        <dbReference type="Proteomes" id="UP000199233"/>
    </source>
</evidence>
<proteinExistence type="predicted"/>
<dbReference type="OrthoDB" id="7053663at2"/>
<name>A0A1H9M2A0_9GAMM</name>
<dbReference type="AlphaFoldDB" id="A0A1H9M2A0"/>
<dbReference type="PANTHER" id="PTHR42870">
    <property type="entry name" value="ACETYL-COA C-ACETYLTRANSFERASE"/>
    <property type="match status" value="1"/>
</dbReference>
<dbReference type="NCBIfam" id="NF005892">
    <property type="entry name" value="PRK07855.1"/>
    <property type="match status" value="1"/>
</dbReference>
<keyword evidence="2" id="KW-0808">Transferase</keyword>
<dbReference type="PANTHER" id="PTHR42870:SF1">
    <property type="entry name" value="NON-SPECIFIC LIPID-TRANSFER PROTEIN-LIKE 2"/>
    <property type="match status" value="1"/>
</dbReference>
<dbReference type="InterPro" id="IPR016039">
    <property type="entry name" value="Thiolase-like"/>
</dbReference>